<dbReference type="SUPFAM" id="SSF52768">
    <property type="entry name" value="Arginase/deacetylase"/>
    <property type="match status" value="1"/>
</dbReference>
<accession>A0A507CE45</accession>
<dbReference type="Gene3D" id="3.40.800.20">
    <property type="entry name" value="Histone deacetylase domain"/>
    <property type="match status" value="1"/>
</dbReference>
<dbReference type="Proteomes" id="UP000319731">
    <property type="component" value="Unassembled WGS sequence"/>
</dbReference>
<evidence type="ECO:0000313" key="13">
    <source>
        <dbReference type="Proteomes" id="UP000319731"/>
    </source>
</evidence>
<dbReference type="STRING" id="1806994.A0A507CE45"/>
<evidence type="ECO:0000256" key="2">
    <source>
        <dbReference type="ARBA" id="ARBA00007738"/>
    </source>
</evidence>
<evidence type="ECO:0000256" key="6">
    <source>
        <dbReference type="ARBA" id="ARBA00022853"/>
    </source>
</evidence>
<dbReference type="InterPro" id="IPR023801">
    <property type="entry name" value="His_deacetylse_dom"/>
</dbReference>
<sequence length="545" mass="59833">MSSSSTEKSSKRRKLTASQDVNDTSSFLKAAGIQNDQLSKMDARQLALLSDQELEGLGLTFMERIRYFSTLEDLLRSVNEEVIQCLIFTHINCLLHRGNEASTESSGESPSRITSLLQHFATVFKDDKNIEFESNAPLAPIDTLWRVHPPSYITKILTKTPLDEKEFVHFSPGYAGTKASFLSAGSTEAVFRAAGAVVSAVESVFEGPPGHHCGYEGVADLGTGLDLSQGFCFVNNVMVGAAYAVKRYEAKVGIIDFDVHHGNGTEDILRRLYQQNSTDFPYLFISTHQYEVDASNDDNTFFPGTGSSVLPTDPLHPYIINIPLPPNTTSATYRSKITKLALARLKEFNPDLIIISAGFDSHTDDSAGDLLLKDDDYKWISVQSRKVQSRIVSVLEGGYDEGDISEGVIGGLLRGIKNRVMGDDWDQEAECKKGTHPPEVVTRECIVKSKSGEDALVDSPELDRTGGHHQSEQRRDITGDNWILISSSGPGAFQDHTSSLDTSFVLAGDTLMNIRGEISSGIRSSDTTNQHGRTYKQQLILSHIS</sequence>
<dbReference type="RefSeq" id="XP_031027662.1">
    <property type="nucleotide sequence ID" value="XM_031166373.1"/>
</dbReference>
<dbReference type="GO" id="GO:0000118">
    <property type="term" value="C:histone deacetylase complex"/>
    <property type="evidence" value="ECO:0007669"/>
    <property type="project" value="TreeGrafter"/>
</dbReference>
<evidence type="ECO:0000256" key="5">
    <source>
        <dbReference type="ARBA" id="ARBA00022801"/>
    </source>
</evidence>
<keyword evidence="6" id="KW-0156">Chromatin regulator</keyword>
<dbReference type="InterPro" id="IPR023696">
    <property type="entry name" value="Ureohydrolase_dom_sf"/>
</dbReference>
<evidence type="ECO:0000256" key="9">
    <source>
        <dbReference type="ARBA" id="ARBA00023242"/>
    </source>
</evidence>
<dbReference type="OrthoDB" id="424012at2759"/>
<protein>
    <recommendedName>
        <fullName evidence="3">histone deacetylase</fullName>
        <ecNumber evidence="3">3.5.1.98</ecNumber>
    </recommendedName>
</protein>
<reference evidence="12 13" key="1">
    <citation type="journal article" date="2019" name="Sci. Rep.">
        <title>Comparative genomics of chytrid fungi reveal insights into the obligate biotrophic and pathogenic lifestyle of Synchytrium endobioticum.</title>
        <authorList>
            <person name="van de Vossenberg B.T.L.H."/>
            <person name="Warris S."/>
            <person name="Nguyen H.D.T."/>
            <person name="van Gent-Pelzer M.P.E."/>
            <person name="Joly D.L."/>
            <person name="van de Geest H.C."/>
            <person name="Bonants P.J.M."/>
            <person name="Smith D.S."/>
            <person name="Levesque C.A."/>
            <person name="van der Lee T.A.J."/>
        </authorList>
    </citation>
    <scope>NUCLEOTIDE SEQUENCE [LARGE SCALE GENOMIC DNA]</scope>
    <source>
        <strain evidence="12 13">JEL517</strain>
    </source>
</reference>
<dbReference type="GO" id="GO:0040029">
    <property type="term" value="P:epigenetic regulation of gene expression"/>
    <property type="evidence" value="ECO:0007669"/>
    <property type="project" value="TreeGrafter"/>
</dbReference>
<dbReference type="PANTHER" id="PTHR10625">
    <property type="entry name" value="HISTONE DEACETYLASE HDAC1-RELATED"/>
    <property type="match status" value="1"/>
</dbReference>
<evidence type="ECO:0000256" key="4">
    <source>
        <dbReference type="ARBA" id="ARBA00022491"/>
    </source>
</evidence>
<comment type="subcellular location">
    <subcellularLocation>
        <location evidence="1">Nucleus</location>
    </subcellularLocation>
</comment>
<dbReference type="GO" id="GO:0141221">
    <property type="term" value="F:histone deacetylase activity, hydrolytic mechanism"/>
    <property type="evidence" value="ECO:0007669"/>
    <property type="project" value="UniProtKB-EC"/>
</dbReference>
<dbReference type="PANTHER" id="PTHR10625:SF5">
    <property type="entry name" value="HISTONE DEACETYLASE"/>
    <property type="match status" value="1"/>
</dbReference>
<comment type="caution">
    <text evidence="12">The sequence shown here is derived from an EMBL/GenBank/DDBJ whole genome shotgun (WGS) entry which is preliminary data.</text>
</comment>
<feature type="domain" description="Histone deacetylase" evidence="11">
    <location>
        <begin position="108"/>
        <end position="407"/>
    </location>
</feature>
<name>A0A507CE45_9FUNG</name>
<evidence type="ECO:0000256" key="7">
    <source>
        <dbReference type="ARBA" id="ARBA00023015"/>
    </source>
</evidence>
<keyword evidence="5" id="KW-0378">Hydrolase</keyword>
<evidence type="ECO:0000256" key="1">
    <source>
        <dbReference type="ARBA" id="ARBA00004123"/>
    </source>
</evidence>
<dbReference type="InterPro" id="IPR000286">
    <property type="entry name" value="HDACs"/>
</dbReference>
<dbReference type="InterPro" id="IPR037138">
    <property type="entry name" value="His_deacetylse_dom_sf"/>
</dbReference>
<dbReference type="AlphaFoldDB" id="A0A507CE45"/>
<comment type="similarity">
    <text evidence="2">Belongs to the histone deacetylase family. HD type 2 subfamily.</text>
</comment>
<evidence type="ECO:0000256" key="3">
    <source>
        <dbReference type="ARBA" id="ARBA00012111"/>
    </source>
</evidence>
<keyword evidence="8" id="KW-0804">Transcription</keyword>
<keyword evidence="7" id="KW-0805">Transcription regulation</keyword>
<feature type="region of interest" description="Disordered" evidence="10">
    <location>
        <begin position="456"/>
        <end position="476"/>
    </location>
</feature>
<dbReference type="EMBL" id="QEAO01000002">
    <property type="protein sequence ID" value="TPX37751.1"/>
    <property type="molecule type" value="Genomic_DNA"/>
</dbReference>
<evidence type="ECO:0000256" key="10">
    <source>
        <dbReference type="SAM" id="MobiDB-lite"/>
    </source>
</evidence>
<dbReference type="Pfam" id="PF00850">
    <property type="entry name" value="Hist_deacetyl"/>
    <property type="match status" value="1"/>
</dbReference>
<dbReference type="PRINTS" id="PR01270">
    <property type="entry name" value="HDASUPER"/>
</dbReference>
<organism evidence="12 13">
    <name type="scientific">Synchytrium microbalum</name>
    <dbReference type="NCBI Taxonomy" id="1806994"/>
    <lineage>
        <taxon>Eukaryota</taxon>
        <taxon>Fungi</taxon>
        <taxon>Fungi incertae sedis</taxon>
        <taxon>Chytridiomycota</taxon>
        <taxon>Chytridiomycota incertae sedis</taxon>
        <taxon>Chytridiomycetes</taxon>
        <taxon>Synchytriales</taxon>
        <taxon>Synchytriaceae</taxon>
        <taxon>Synchytrium</taxon>
    </lineage>
</organism>
<evidence type="ECO:0000256" key="8">
    <source>
        <dbReference type="ARBA" id="ARBA00023163"/>
    </source>
</evidence>
<feature type="region of interest" description="Disordered" evidence="10">
    <location>
        <begin position="1"/>
        <end position="20"/>
    </location>
</feature>
<dbReference type="GeneID" id="42001670"/>
<keyword evidence="9" id="KW-0539">Nucleus</keyword>
<keyword evidence="13" id="KW-1185">Reference proteome</keyword>
<feature type="compositionally biased region" description="Basic and acidic residues" evidence="10">
    <location>
        <begin position="461"/>
        <end position="476"/>
    </location>
</feature>
<evidence type="ECO:0000313" key="12">
    <source>
        <dbReference type="EMBL" id="TPX37751.1"/>
    </source>
</evidence>
<proteinExistence type="inferred from homology"/>
<dbReference type="EC" id="3.5.1.98" evidence="3"/>
<keyword evidence="4" id="KW-0678">Repressor</keyword>
<gene>
    <name evidence="12" type="ORF">SmJEL517_g00444</name>
</gene>
<evidence type="ECO:0000259" key="11">
    <source>
        <dbReference type="Pfam" id="PF00850"/>
    </source>
</evidence>